<dbReference type="Proteomes" id="UP000886998">
    <property type="component" value="Unassembled WGS sequence"/>
</dbReference>
<accession>A0A8X7BP52</accession>
<protein>
    <submittedName>
        <fullName evidence="1">Uncharacterized protein</fullName>
    </submittedName>
</protein>
<comment type="caution">
    <text evidence="1">The sequence shown here is derived from an EMBL/GenBank/DDBJ whole genome shotgun (WGS) entry which is preliminary data.</text>
</comment>
<evidence type="ECO:0000313" key="2">
    <source>
        <dbReference type="Proteomes" id="UP000886998"/>
    </source>
</evidence>
<dbReference type="AlphaFoldDB" id="A0A8X7BP52"/>
<evidence type="ECO:0000313" key="1">
    <source>
        <dbReference type="EMBL" id="GFY38253.1"/>
    </source>
</evidence>
<name>A0A8X7BP52_9ARAC</name>
<sequence length="68" mass="7591">MTPSAVLVLRLKGEKSQVVPAADCVELPPQLCRPRAPTLRIPRDQRDVARMRLPALLQIVPPFPSSFF</sequence>
<gene>
    <name evidence="1" type="ORF">TNIN_344511</name>
</gene>
<proteinExistence type="predicted"/>
<organism evidence="1 2">
    <name type="scientific">Trichonephila inaurata madagascariensis</name>
    <dbReference type="NCBI Taxonomy" id="2747483"/>
    <lineage>
        <taxon>Eukaryota</taxon>
        <taxon>Metazoa</taxon>
        <taxon>Ecdysozoa</taxon>
        <taxon>Arthropoda</taxon>
        <taxon>Chelicerata</taxon>
        <taxon>Arachnida</taxon>
        <taxon>Araneae</taxon>
        <taxon>Araneomorphae</taxon>
        <taxon>Entelegynae</taxon>
        <taxon>Araneoidea</taxon>
        <taxon>Nephilidae</taxon>
        <taxon>Trichonephila</taxon>
        <taxon>Trichonephila inaurata</taxon>
    </lineage>
</organism>
<reference evidence="1" key="1">
    <citation type="submission" date="2020-08" db="EMBL/GenBank/DDBJ databases">
        <title>Multicomponent nature underlies the extraordinary mechanical properties of spider dragline silk.</title>
        <authorList>
            <person name="Kono N."/>
            <person name="Nakamura H."/>
            <person name="Mori M."/>
            <person name="Yoshida Y."/>
            <person name="Ohtoshi R."/>
            <person name="Malay A.D."/>
            <person name="Moran D.A.P."/>
            <person name="Tomita M."/>
            <person name="Numata K."/>
            <person name="Arakawa K."/>
        </authorList>
    </citation>
    <scope>NUCLEOTIDE SEQUENCE</scope>
</reference>
<dbReference type="EMBL" id="BMAV01000735">
    <property type="protein sequence ID" value="GFY38253.1"/>
    <property type="molecule type" value="Genomic_DNA"/>
</dbReference>
<keyword evidence="2" id="KW-1185">Reference proteome</keyword>